<organism evidence="1 2">
    <name type="scientific">Arctium lappa</name>
    <name type="common">Greater burdock</name>
    <name type="synonym">Lappa major</name>
    <dbReference type="NCBI Taxonomy" id="4217"/>
    <lineage>
        <taxon>Eukaryota</taxon>
        <taxon>Viridiplantae</taxon>
        <taxon>Streptophyta</taxon>
        <taxon>Embryophyta</taxon>
        <taxon>Tracheophyta</taxon>
        <taxon>Spermatophyta</taxon>
        <taxon>Magnoliopsida</taxon>
        <taxon>eudicotyledons</taxon>
        <taxon>Gunneridae</taxon>
        <taxon>Pentapetalae</taxon>
        <taxon>asterids</taxon>
        <taxon>campanulids</taxon>
        <taxon>Asterales</taxon>
        <taxon>Asteraceae</taxon>
        <taxon>Carduoideae</taxon>
        <taxon>Cardueae</taxon>
        <taxon>Arctiinae</taxon>
        <taxon>Arctium</taxon>
    </lineage>
</organism>
<accession>A0ACB8Z607</accession>
<name>A0ACB8Z607_ARCLA</name>
<sequence length="140" mass="15744">MVDESAIGSSILEPIDIESEHDPLDGRERTKCALIMIKVEVGNLFQAFEDEFQQQGDFDYLIQQSVQLYDPPELETISPTVQLDEADDSIRAEPDQPFRLPDIATLTSAYRSFHLGISSAIDSEESSPRNHHLSSQCFKT</sequence>
<evidence type="ECO:0000313" key="2">
    <source>
        <dbReference type="Proteomes" id="UP001055879"/>
    </source>
</evidence>
<proteinExistence type="predicted"/>
<reference evidence="1 2" key="2">
    <citation type="journal article" date="2022" name="Mol. Ecol. Resour.">
        <title>The genomes of chicory, endive, great burdock and yacon provide insights into Asteraceae paleo-polyploidization history and plant inulin production.</title>
        <authorList>
            <person name="Fan W."/>
            <person name="Wang S."/>
            <person name="Wang H."/>
            <person name="Wang A."/>
            <person name="Jiang F."/>
            <person name="Liu H."/>
            <person name="Zhao H."/>
            <person name="Xu D."/>
            <person name="Zhang Y."/>
        </authorList>
    </citation>
    <scope>NUCLEOTIDE SEQUENCE [LARGE SCALE GENOMIC DNA]</scope>
    <source>
        <strain evidence="2">cv. Niubang</strain>
    </source>
</reference>
<protein>
    <submittedName>
        <fullName evidence="1">Uncharacterized protein</fullName>
    </submittedName>
</protein>
<keyword evidence="2" id="KW-1185">Reference proteome</keyword>
<comment type="caution">
    <text evidence="1">The sequence shown here is derived from an EMBL/GenBank/DDBJ whole genome shotgun (WGS) entry which is preliminary data.</text>
</comment>
<reference evidence="2" key="1">
    <citation type="journal article" date="2022" name="Mol. Ecol. Resour.">
        <title>The genomes of chicory, endive, great burdock and yacon provide insights into Asteraceae palaeo-polyploidization history and plant inulin production.</title>
        <authorList>
            <person name="Fan W."/>
            <person name="Wang S."/>
            <person name="Wang H."/>
            <person name="Wang A."/>
            <person name="Jiang F."/>
            <person name="Liu H."/>
            <person name="Zhao H."/>
            <person name="Xu D."/>
            <person name="Zhang Y."/>
        </authorList>
    </citation>
    <scope>NUCLEOTIDE SEQUENCE [LARGE SCALE GENOMIC DNA]</scope>
    <source>
        <strain evidence="2">cv. Niubang</strain>
    </source>
</reference>
<evidence type="ECO:0000313" key="1">
    <source>
        <dbReference type="EMBL" id="KAI3692978.1"/>
    </source>
</evidence>
<gene>
    <name evidence="1" type="ORF">L6452_32804</name>
</gene>
<dbReference type="Proteomes" id="UP001055879">
    <property type="component" value="Linkage Group LG11"/>
</dbReference>
<dbReference type="EMBL" id="CM042057">
    <property type="protein sequence ID" value="KAI3692978.1"/>
    <property type="molecule type" value="Genomic_DNA"/>
</dbReference>